<keyword evidence="2" id="KW-1185">Reference proteome</keyword>
<dbReference type="EMBL" id="CP089983">
    <property type="protein sequence ID" value="WXB07210.1"/>
    <property type="molecule type" value="Genomic_DNA"/>
</dbReference>
<dbReference type="Proteomes" id="UP001374803">
    <property type="component" value="Chromosome"/>
</dbReference>
<dbReference type="RefSeq" id="WP_394836870.1">
    <property type="nucleotide sequence ID" value="NZ_CP089929.1"/>
</dbReference>
<protein>
    <recommendedName>
        <fullName evidence="3">Transporter</fullName>
    </recommendedName>
</protein>
<name>A0ABZ2LA41_9BACT</name>
<sequence length="304" mass="33139">MPRRLAPLLLALTTLTCLTWSLAWPRVVQADNASRLSRLPSAPRPPTLPELAHADREATVELTSGAYYPRDTGTLRGHVPIHVLRLAMEVPLHERAFFIGGTYEAAMGSPAGPRAPFVLGGNTEIHGRAVWSTTTGLAFGAGLGVVLPTASFDVNSIDAFSLASAAIALRPWDHVFFQSGTFALRPFVDVHDTVGPFIIQFREGLDWTFDVRESQGQRAFSLATLYVAIRPVNWVALGVEAYQLYIIDAPVADERRAFFAVSPSARFMLKYVQPSIGMIRSVGAPFYPGTDSTTAMRAGLTLLW</sequence>
<evidence type="ECO:0000313" key="2">
    <source>
        <dbReference type="Proteomes" id="UP001374803"/>
    </source>
</evidence>
<proteinExistence type="predicted"/>
<reference evidence="1" key="1">
    <citation type="submission" date="2021-12" db="EMBL/GenBank/DDBJ databases">
        <title>Discovery of the Pendulisporaceae a myxobacterial family with distinct sporulation behavior and unique specialized metabolism.</title>
        <authorList>
            <person name="Garcia R."/>
            <person name="Popoff A."/>
            <person name="Bader C.D."/>
            <person name="Loehr J."/>
            <person name="Walesch S."/>
            <person name="Walt C."/>
            <person name="Boldt J."/>
            <person name="Bunk B."/>
            <person name="Haeckl F.J.F.P.J."/>
            <person name="Gunesch A.P."/>
            <person name="Birkelbach J."/>
            <person name="Nuebel U."/>
            <person name="Pietschmann T."/>
            <person name="Bach T."/>
            <person name="Mueller R."/>
        </authorList>
    </citation>
    <scope>NUCLEOTIDE SEQUENCE</scope>
    <source>
        <strain evidence="1">MSr11367</strain>
    </source>
</reference>
<organism evidence="1 2">
    <name type="scientific">Pendulispora rubella</name>
    <dbReference type="NCBI Taxonomy" id="2741070"/>
    <lineage>
        <taxon>Bacteria</taxon>
        <taxon>Pseudomonadati</taxon>
        <taxon>Myxococcota</taxon>
        <taxon>Myxococcia</taxon>
        <taxon>Myxococcales</taxon>
        <taxon>Sorangiineae</taxon>
        <taxon>Pendulisporaceae</taxon>
        <taxon>Pendulispora</taxon>
    </lineage>
</organism>
<gene>
    <name evidence="1" type="ORF">LVJ94_08175</name>
</gene>
<accession>A0ABZ2LA41</accession>
<evidence type="ECO:0000313" key="1">
    <source>
        <dbReference type="EMBL" id="WXB07210.1"/>
    </source>
</evidence>
<evidence type="ECO:0008006" key="3">
    <source>
        <dbReference type="Google" id="ProtNLM"/>
    </source>
</evidence>